<name>A0A9X2A563_9FLAO</name>
<evidence type="ECO:0000313" key="2">
    <source>
        <dbReference type="EMBL" id="MCG9970965.1"/>
    </source>
</evidence>
<comment type="caution">
    <text evidence="2">The sequence shown here is derived from an EMBL/GenBank/DDBJ whole genome shotgun (WGS) entry which is preliminary data.</text>
</comment>
<proteinExistence type="predicted"/>
<gene>
    <name evidence="2" type="ORF">LU635_04880</name>
</gene>
<dbReference type="RefSeq" id="WP_240096793.1">
    <property type="nucleotide sequence ID" value="NZ_JAJSON010000013.1"/>
</dbReference>
<evidence type="ECO:0008006" key="4">
    <source>
        <dbReference type="Google" id="ProtNLM"/>
    </source>
</evidence>
<reference evidence="2" key="1">
    <citation type="submission" date="2021-12" db="EMBL/GenBank/DDBJ databases">
        <title>Description of Gramella crocea sp. nov., a new bacterium isolated from activated sludge.</title>
        <authorList>
            <person name="Zhang X."/>
        </authorList>
    </citation>
    <scope>NUCLEOTIDE SEQUENCE</scope>
    <source>
        <strain evidence="2">YB25</strain>
    </source>
</reference>
<feature type="chain" id="PRO_5040719028" description="Lipoprotein" evidence="1">
    <location>
        <begin position="25"/>
        <end position="172"/>
    </location>
</feature>
<dbReference type="PROSITE" id="PS51257">
    <property type="entry name" value="PROKAR_LIPOPROTEIN"/>
    <property type="match status" value="1"/>
</dbReference>
<evidence type="ECO:0000313" key="3">
    <source>
        <dbReference type="Proteomes" id="UP001139344"/>
    </source>
</evidence>
<dbReference type="Proteomes" id="UP001139344">
    <property type="component" value="Unassembled WGS sequence"/>
</dbReference>
<keyword evidence="3" id="KW-1185">Reference proteome</keyword>
<evidence type="ECO:0000256" key="1">
    <source>
        <dbReference type="SAM" id="SignalP"/>
    </source>
</evidence>
<accession>A0A9X2A563</accession>
<feature type="signal peptide" evidence="1">
    <location>
        <begin position="1"/>
        <end position="24"/>
    </location>
</feature>
<sequence>MKIRNCFKVFCLVGIFFVSCGCIAQNVETQAGDKENTVSVYNIDNTKDRAEYARLDLDSTHPNLLNPQISQSDYNEVIKSWTDLHQRIGKYLADNEFKWEVEDSTITIVQKIYFKPDGEIKNYFFKIQNDEVTREKKEQFGSLLLSFARKNRISFQKEEQFAQCGKTRYYNH</sequence>
<dbReference type="EMBL" id="JAJSON010000013">
    <property type="protein sequence ID" value="MCG9970965.1"/>
    <property type="molecule type" value="Genomic_DNA"/>
</dbReference>
<protein>
    <recommendedName>
        <fullName evidence="4">Lipoprotein</fullName>
    </recommendedName>
</protein>
<dbReference type="AlphaFoldDB" id="A0A9X2A563"/>
<organism evidence="2 3">
    <name type="scientific">Christiangramia crocea</name>
    <dbReference type="NCBI Taxonomy" id="2904124"/>
    <lineage>
        <taxon>Bacteria</taxon>
        <taxon>Pseudomonadati</taxon>
        <taxon>Bacteroidota</taxon>
        <taxon>Flavobacteriia</taxon>
        <taxon>Flavobacteriales</taxon>
        <taxon>Flavobacteriaceae</taxon>
        <taxon>Christiangramia</taxon>
    </lineage>
</organism>
<keyword evidence="1" id="KW-0732">Signal</keyword>